<dbReference type="AlphaFoldDB" id="A0A5K7XCG8"/>
<dbReference type="RefSeq" id="WP_152098058.1">
    <property type="nucleotide sequence ID" value="NZ_AP021861.1"/>
</dbReference>
<accession>A0A5K7XCG8</accession>
<gene>
    <name evidence="1" type="ORF">PLANPX_1625</name>
</gene>
<name>A0A5K7XCG8_9BACT</name>
<keyword evidence="2" id="KW-1185">Reference proteome</keyword>
<evidence type="ECO:0000313" key="1">
    <source>
        <dbReference type="EMBL" id="BBO32013.1"/>
    </source>
</evidence>
<dbReference type="EMBL" id="AP021861">
    <property type="protein sequence ID" value="BBO32013.1"/>
    <property type="molecule type" value="Genomic_DNA"/>
</dbReference>
<protein>
    <submittedName>
        <fullName evidence="1">Uncharacterized protein</fullName>
    </submittedName>
</protein>
<dbReference type="Proteomes" id="UP000326837">
    <property type="component" value="Chromosome"/>
</dbReference>
<dbReference type="KEGG" id="lpav:PLANPX_1625"/>
<organism evidence="1 2">
    <name type="scientific">Lacipirellula parvula</name>
    <dbReference type="NCBI Taxonomy" id="2650471"/>
    <lineage>
        <taxon>Bacteria</taxon>
        <taxon>Pseudomonadati</taxon>
        <taxon>Planctomycetota</taxon>
        <taxon>Planctomycetia</taxon>
        <taxon>Pirellulales</taxon>
        <taxon>Lacipirellulaceae</taxon>
        <taxon>Lacipirellula</taxon>
    </lineage>
</organism>
<proteinExistence type="predicted"/>
<evidence type="ECO:0000313" key="2">
    <source>
        <dbReference type="Proteomes" id="UP000326837"/>
    </source>
</evidence>
<sequence>MRSPAQPEFESVDPVVAGILKRMSVAERIALVEDSNQVARLLMAGGIRYRHPDWSESQVEAEVARRLLCDAD</sequence>
<reference evidence="2" key="1">
    <citation type="submission" date="2019-10" db="EMBL/GenBank/DDBJ databases">
        <title>Lacipirellula parvula gen. nov., sp. nov., representing a lineage of planctomycetes widespread in freshwater anoxic habitats, and description of the family Lacipirellulaceae.</title>
        <authorList>
            <person name="Dedysh S.N."/>
            <person name="Kulichevskaya I.S."/>
            <person name="Beletsky A.V."/>
            <person name="Rakitin A.L."/>
            <person name="Mardanov A.V."/>
            <person name="Ivanova A.A."/>
            <person name="Saltykova V.X."/>
            <person name="Rijpstra W.I.C."/>
            <person name="Sinninghe Damste J.S."/>
            <person name="Ravin N.V."/>
        </authorList>
    </citation>
    <scope>NUCLEOTIDE SEQUENCE [LARGE SCALE GENOMIC DNA]</scope>
    <source>
        <strain evidence="2">PX69</strain>
    </source>
</reference>